<dbReference type="SUPFAM" id="SSF51430">
    <property type="entry name" value="NAD(P)-linked oxidoreductase"/>
    <property type="match status" value="1"/>
</dbReference>
<organism evidence="3 4">
    <name type="scientific">Bilifractor porci</name>
    <dbReference type="NCBI Taxonomy" id="2606636"/>
    <lineage>
        <taxon>Bacteria</taxon>
        <taxon>Bacillati</taxon>
        <taxon>Bacillota</taxon>
        <taxon>Clostridia</taxon>
        <taxon>Lachnospirales</taxon>
        <taxon>Lachnospiraceae</taxon>
        <taxon>Bilifractor</taxon>
    </lineage>
</organism>
<name>A0A7X2P808_9FIRM</name>
<dbReference type="Proteomes" id="UP000466864">
    <property type="component" value="Unassembled WGS sequence"/>
</dbReference>
<evidence type="ECO:0000313" key="3">
    <source>
        <dbReference type="EMBL" id="MST81949.1"/>
    </source>
</evidence>
<gene>
    <name evidence="3" type="ORF">FYJ60_06430</name>
</gene>
<evidence type="ECO:0000256" key="1">
    <source>
        <dbReference type="ARBA" id="ARBA00023002"/>
    </source>
</evidence>
<dbReference type="PANTHER" id="PTHR43364">
    <property type="entry name" value="NADH-SPECIFIC METHYLGLYOXAL REDUCTASE-RELATED"/>
    <property type="match status" value="1"/>
</dbReference>
<dbReference type="EMBL" id="VUMV01000003">
    <property type="protein sequence ID" value="MST81949.1"/>
    <property type="molecule type" value="Genomic_DNA"/>
</dbReference>
<dbReference type="GO" id="GO:0005829">
    <property type="term" value="C:cytosol"/>
    <property type="evidence" value="ECO:0007669"/>
    <property type="project" value="UniProtKB-ARBA"/>
</dbReference>
<keyword evidence="1" id="KW-0560">Oxidoreductase</keyword>
<protein>
    <submittedName>
        <fullName evidence="3">Aldo/keto reductase</fullName>
    </submittedName>
</protein>
<sequence length="375" mass="42723">MKKSRVCRKTLKREGQRIAGDIILKYHTAVKRLFTLFCITDWKKVMHSHKLGKTDLTVSEICLGTMTFGEKIDKEEAVRAVQYAYSQGVNFIDTADIYPRGAQGESERLVGSAVKGFRDKVILATKVGGPMGPGKDDRGLSRAHIRKAVDGSLARLQTDYIDLYYLHVPDPSVDISEVIETMDGLVSAGKIRYYGVSNFPAWQVCEMSRMALENRKVLPAAYEGVYNLLTRGVEDELMPFLRKYQMGFTAYNPLAGGMLTGKYTGDKKQEVRGRLDENQGYRDRYYSQKNADAVLQLQKVAEQQEMSLVEFSYRWILSHKEVSSVIMGFSSYEQMQQNLKFMENNDRELSFDSGTENLVDAIWAQLKGDRFTYFR</sequence>
<dbReference type="AlphaFoldDB" id="A0A7X2P808"/>
<dbReference type="InterPro" id="IPR036812">
    <property type="entry name" value="NAD(P)_OxRdtase_dom_sf"/>
</dbReference>
<evidence type="ECO:0000313" key="4">
    <source>
        <dbReference type="Proteomes" id="UP000466864"/>
    </source>
</evidence>
<accession>A0A7X2P808</accession>
<comment type="caution">
    <text evidence="3">The sequence shown here is derived from an EMBL/GenBank/DDBJ whole genome shotgun (WGS) entry which is preliminary data.</text>
</comment>
<dbReference type="InterPro" id="IPR050523">
    <property type="entry name" value="AKR_Detox_Biosynth"/>
</dbReference>
<keyword evidence="4" id="KW-1185">Reference proteome</keyword>
<evidence type="ECO:0000259" key="2">
    <source>
        <dbReference type="Pfam" id="PF00248"/>
    </source>
</evidence>
<dbReference type="GO" id="GO:0016491">
    <property type="term" value="F:oxidoreductase activity"/>
    <property type="evidence" value="ECO:0007669"/>
    <property type="project" value="UniProtKB-KW"/>
</dbReference>
<reference evidence="3 4" key="1">
    <citation type="submission" date="2019-08" db="EMBL/GenBank/DDBJ databases">
        <title>In-depth cultivation of the pig gut microbiome towards novel bacterial diversity and tailored functional studies.</title>
        <authorList>
            <person name="Wylensek D."/>
            <person name="Hitch T.C.A."/>
            <person name="Clavel T."/>
        </authorList>
    </citation>
    <scope>NUCLEOTIDE SEQUENCE [LARGE SCALE GENOMIC DNA]</scope>
    <source>
        <strain evidence="3 4">Oil+RF-744-WCA-WT-13</strain>
    </source>
</reference>
<dbReference type="Pfam" id="PF00248">
    <property type="entry name" value="Aldo_ket_red"/>
    <property type="match status" value="1"/>
</dbReference>
<feature type="domain" description="NADP-dependent oxidoreductase" evidence="2">
    <location>
        <begin position="60"/>
        <end position="343"/>
    </location>
</feature>
<dbReference type="InterPro" id="IPR023210">
    <property type="entry name" value="NADP_OxRdtase_dom"/>
</dbReference>
<dbReference type="PANTHER" id="PTHR43364:SF4">
    <property type="entry name" value="NAD(P)-LINKED OXIDOREDUCTASE SUPERFAMILY PROTEIN"/>
    <property type="match status" value="1"/>
</dbReference>
<dbReference type="FunFam" id="3.20.20.100:FF:000004">
    <property type="entry name" value="Oxidoreductase, aldo/keto reductase"/>
    <property type="match status" value="1"/>
</dbReference>
<dbReference type="Gene3D" id="3.20.20.100">
    <property type="entry name" value="NADP-dependent oxidoreductase domain"/>
    <property type="match status" value="1"/>
</dbReference>
<proteinExistence type="predicted"/>